<name>A0A562J524_9FIRM</name>
<comment type="catalytic activity">
    <reaction evidence="1 7">
        <text>[(1-&gt;4)-alpha-D-glucosyl](n) + ADP-alpha-D-glucose = [(1-&gt;4)-alpha-D-glucosyl](n+1) + ADP + H(+)</text>
        <dbReference type="Rhea" id="RHEA:18189"/>
        <dbReference type="Rhea" id="RHEA-COMP:9584"/>
        <dbReference type="Rhea" id="RHEA-COMP:9587"/>
        <dbReference type="ChEBI" id="CHEBI:15378"/>
        <dbReference type="ChEBI" id="CHEBI:15444"/>
        <dbReference type="ChEBI" id="CHEBI:57498"/>
        <dbReference type="ChEBI" id="CHEBI:456216"/>
        <dbReference type="EC" id="2.4.1.21"/>
    </reaction>
</comment>
<sequence length="480" mass="54640">MSVMKVLYAASEAAPFIATGGLGDVAGSLPKALSQKYGDKIDIRVIIPLYQNITDRSGFEFAGKTTVPLAWRQQYCGVFKQKMNNVTYYFIDNEYYFKRNECYGHYDDGERFAFFSKAVLFILPMIDFVPDIILSNDWQTSLIPVYLKTKYASYSNYKNIKTVITIHNIEYQGIYDLNIAEDVFDIHGKEKSIIEYNGAINLLKGAMETSDIISTVSESYSREIMDDFYAHGLAKIISSNSHKLRGILNGIDTDFYNPETDSALFENFSSKDIKKKYLNKLNLQMLAGLPQDENIPVVAIISRLVKHKGFELIIHGIEEVLKEKVQFIILGKGDRGYELFFKSLQDRYHDKVAVRIDFNQDLARKIYAGSDFLLMPSISEPCGIAQMIASRYGTVPIVRETGGLKDSIHDCSLGFGNGFTFYEQNPRVLAETIKRGLKVYSEKKDWEKLVEAVMNVDFSWNASAYKYFDMFQGLLTQGEK</sequence>
<dbReference type="GO" id="GO:0004373">
    <property type="term" value="F:alpha-1,4-glucan glucosyltransferase (UDP-glucose donor) activity"/>
    <property type="evidence" value="ECO:0007669"/>
    <property type="project" value="InterPro"/>
</dbReference>
<comment type="pathway">
    <text evidence="7">Glycan biosynthesis; glycogen biosynthesis.</text>
</comment>
<dbReference type="PANTHER" id="PTHR45825:SF11">
    <property type="entry name" value="ALPHA AMYLASE DOMAIN-CONTAINING PROTEIN"/>
    <property type="match status" value="1"/>
</dbReference>
<comment type="function">
    <text evidence="2 7">Synthesizes alpha-1,4-glucan chains using ADP-glucose.</text>
</comment>
<dbReference type="Gene3D" id="3.40.50.2000">
    <property type="entry name" value="Glycogen Phosphorylase B"/>
    <property type="match status" value="2"/>
</dbReference>
<proteinExistence type="inferred from homology"/>
<dbReference type="Pfam" id="PF08323">
    <property type="entry name" value="Glyco_transf_5"/>
    <property type="match status" value="1"/>
</dbReference>
<dbReference type="NCBIfam" id="TIGR02095">
    <property type="entry name" value="glgA"/>
    <property type="match status" value="1"/>
</dbReference>
<dbReference type="InterPro" id="IPR011835">
    <property type="entry name" value="GS/SS"/>
</dbReference>
<evidence type="ECO:0000256" key="5">
    <source>
        <dbReference type="ARBA" id="ARBA00022679"/>
    </source>
</evidence>
<evidence type="ECO:0000313" key="10">
    <source>
        <dbReference type="EMBL" id="TWH77995.1"/>
    </source>
</evidence>
<gene>
    <name evidence="7" type="primary">glgA</name>
    <name evidence="10" type="ORF">LY60_03186</name>
</gene>
<comment type="caution">
    <text evidence="7">Lacks conserved residue(s) required for the propagation of feature annotation.</text>
</comment>
<dbReference type="GO" id="GO:0009011">
    <property type="term" value="F:alpha-1,4-glucan glucosyltransferase (ADP-glucose donor) activity"/>
    <property type="evidence" value="ECO:0007669"/>
    <property type="project" value="UniProtKB-UniRule"/>
</dbReference>
<dbReference type="HAMAP" id="MF_00484">
    <property type="entry name" value="Glycogen_synth"/>
    <property type="match status" value="1"/>
</dbReference>
<keyword evidence="5 7" id="KW-0808">Transferase</keyword>
<dbReference type="InterPro" id="IPR001296">
    <property type="entry name" value="Glyco_trans_1"/>
</dbReference>
<dbReference type="GO" id="GO:0005978">
    <property type="term" value="P:glycogen biosynthetic process"/>
    <property type="evidence" value="ECO:0007669"/>
    <property type="project" value="UniProtKB-UniRule"/>
</dbReference>
<comment type="caution">
    <text evidence="10">The sequence shown here is derived from an EMBL/GenBank/DDBJ whole genome shotgun (WGS) entry which is preliminary data.</text>
</comment>
<keyword evidence="6 7" id="KW-0320">Glycogen biosynthesis</keyword>
<dbReference type="AlphaFoldDB" id="A0A562J524"/>
<evidence type="ECO:0000259" key="8">
    <source>
        <dbReference type="Pfam" id="PF00534"/>
    </source>
</evidence>
<dbReference type="UniPathway" id="UPA00164"/>
<organism evidence="10 11">
    <name type="scientific">Sedimentibacter saalensis</name>
    <dbReference type="NCBI Taxonomy" id="130788"/>
    <lineage>
        <taxon>Bacteria</taxon>
        <taxon>Bacillati</taxon>
        <taxon>Bacillota</taxon>
        <taxon>Tissierellia</taxon>
        <taxon>Sedimentibacter</taxon>
    </lineage>
</organism>
<dbReference type="EC" id="2.4.1.21" evidence="7"/>
<dbReference type="SUPFAM" id="SSF53756">
    <property type="entry name" value="UDP-Glycosyltransferase/glycogen phosphorylase"/>
    <property type="match status" value="1"/>
</dbReference>
<dbReference type="PANTHER" id="PTHR45825">
    <property type="entry name" value="GRANULE-BOUND STARCH SYNTHASE 1, CHLOROPLASTIC/AMYLOPLASTIC"/>
    <property type="match status" value="1"/>
</dbReference>
<evidence type="ECO:0000256" key="4">
    <source>
        <dbReference type="ARBA" id="ARBA00022676"/>
    </source>
</evidence>
<comment type="similarity">
    <text evidence="3 7">Belongs to the glycosyltransferase 1 family. Bacterial/plant glycogen synthase subfamily.</text>
</comment>
<dbReference type="InterPro" id="IPR013534">
    <property type="entry name" value="Starch_synth_cat_dom"/>
</dbReference>
<evidence type="ECO:0000256" key="1">
    <source>
        <dbReference type="ARBA" id="ARBA00001478"/>
    </source>
</evidence>
<evidence type="ECO:0000256" key="6">
    <source>
        <dbReference type="ARBA" id="ARBA00023056"/>
    </source>
</evidence>
<evidence type="ECO:0000313" key="11">
    <source>
        <dbReference type="Proteomes" id="UP000315343"/>
    </source>
</evidence>
<keyword evidence="4 7" id="KW-0328">Glycosyltransferase</keyword>
<evidence type="ECO:0000256" key="2">
    <source>
        <dbReference type="ARBA" id="ARBA00002764"/>
    </source>
</evidence>
<keyword evidence="11" id="KW-1185">Reference proteome</keyword>
<dbReference type="CDD" id="cd03791">
    <property type="entry name" value="GT5_Glycogen_synthase_DULL1-like"/>
    <property type="match status" value="1"/>
</dbReference>
<accession>A0A562J524</accession>
<reference evidence="10 11" key="1">
    <citation type="submission" date="2019-07" db="EMBL/GenBank/DDBJ databases">
        <title>Genomic Encyclopedia of Type Strains, Phase I: the one thousand microbial genomes (KMG-I) project.</title>
        <authorList>
            <person name="Kyrpides N."/>
        </authorList>
    </citation>
    <scope>NUCLEOTIDE SEQUENCE [LARGE SCALE GENOMIC DNA]</scope>
    <source>
        <strain evidence="10 11">DSM 13558</strain>
    </source>
</reference>
<protein>
    <recommendedName>
        <fullName evidence="7">Glycogen synthase</fullName>
        <ecNumber evidence="7">2.4.1.21</ecNumber>
    </recommendedName>
    <alternativeName>
        <fullName evidence="7">Starch [bacterial glycogen] synthase</fullName>
    </alternativeName>
</protein>
<dbReference type="Proteomes" id="UP000315343">
    <property type="component" value="Unassembled WGS sequence"/>
</dbReference>
<evidence type="ECO:0000256" key="7">
    <source>
        <dbReference type="HAMAP-Rule" id="MF_00484"/>
    </source>
</evidence>
<evidence type="ECO:0000259" key="9">
    <source>
        <dbReference type="Pfam" id="PF08323"/>
    </source>
</evidence>
<dbReference type="EMBL" id="VLKH01000011">
    <property type="protein sequence ID" value="TWH77995.1"/>
    <property type="molecule type" value="Genomic_DNA"/>
</dbReference>
<feature type="domain" description="Glycosyl transferase family 1" evidence="8">
    <location>
        <begin position="291"/>
        <end position="447"/>
    </location>
</feature>
<dbReference type="Pfam" id="PF00534">
    <property type="entry name" value="Glycos_transf_1"/>
    <property type="match status" value="1"/>
</dbReference>
<feature type="domain" description="Starch synthase catalytic" evidence="9">
    <location>
        <begin position="5"/>
        <end position="238"/>
    </location>
</feature>
<dbReference type="RefSeq" id="WP_246145522.1">
    <property type="nucleotide sequence ID" value="NZ_JBCFAR010000004.1"/>
</dbReference>
<evidence type="ECO:0000256" key="3">
    <source>
        <dbReference type="ARBA" id="ARBA00010281"/>
    </source>
</evidence>